<feature type="region of interest" description="Disordered" evidence="1">
    <location>
        <begin position="167"/>
        <end position="257"/>
    </location>
</feature>
<sequence length="380" mass="42452">MQSSLAPERDISAVERLRLNLPPSRSCYHWWKEGIRGVFVKLLRDALDVYDLRTPDGSRLTPVRRARIIVRCMEFVYRSPGDEAVSIFGFSSVEDMGSEIESLGTLENFEKDVLLAGFVLQYRVSSRLWLALHAHRRADPDQNSIMSQHSEAACHLIKELLSRGAEATRKATRKVSGPKALRKATSPKVGRIISPKASRSTRQRVPTAPRKAAPVKSKSVVSMNPVTPKPRTGNALQPVSFNAKQTTPPRRSMDGASSKTTLIFDDFDRLLSLLQLTARILGFLSLILAKARLLDMTRRLARRQEGTTSDGYVTASIELAHEYVTLGKLKRAASIFNQALEVVRSEQASPDVSVRFLLRFAESLALVDDVPKRYEKILES</sequence>
<evidence type="ECO:0000256" key="1">
    <source>
        <dbReference type="SAM" id="MobiDB-lite"/>
    </source>
</evidence>
<dbReference type="Proteomes" id="UP001148786">
    <property type="component" value="Unassembled WGS sequence"/>
</dbReference>
<dbReference type="OrthoDB" id="10255632at2759"/>
<keyword evidence="3" id="KW-1185">Reference proteome</keyword>
<comment type="caution">
    <text evidence="2">The sequence shown here is derived from an EMBL/GenBank/DDBJ whole genome shotgun (WGS) entry which is preliminary data.</text>
</comment>
<dbReference type="EMBL" id="JANKHO010003527">
    <property type="protein sequence ID" value="KAJ3482888.1"/>
    <property type="molecule type" value="Genomic_DNA"/>
</dbReference>
<reference evidence="2" key="1">
    <citation type="submission" date="2022-07" db="EMBL/GenBank/DDBJ databases">
        <title>Genome Sequence of Agrocybe chaxingu.</title>
        <authorList>
            <person name="Buettner E."/>
        </authorList>
    </citation>
    <scope>NUCLEOTIDE SEQUENCE</scope>
    <source>
        <strain evidence="2">MP-N11</strain>
    </source>
</reference>
<proteinExistence type="predicted"/>
<protein>
    <submittedName>
        <fullName evidence="2">Uncharacterized protein</fullName>
    </submittedName>
</protein>
<evidence type="ECO:0000313" key="3">
    <source>
        <dbReference type="Proteomes" id="UP001148786"/>
    </source>
</evidence>
<evidence type="ECO:0000313" key="2">
    <source>
        <dbReference type="EMBL" id="KAJ3482888.1"/>
    </source>
</evidence>
<accession>A0A9W8JN37</accession>
<organism evidence="2 3">
    <name type="scientific">Agrocybe chaxingu</name>
    <dbReference type="NCBI Taxonomy" id="84603"/>
    <lineage>
        <taxon>Eukaryota</taxon>
        <taxon>Fungi</taxon>
        <taxon>Dikarya</taxon>
        <taxon>Basidiomycota</taxon>
        <taxon>Agaricomycotina</taxon>
        <taxon>Agaricomycetes</taxon>
        <taxon>Agaricomycetidae</taxon>
        <taxon>Agaricales</taxon>
        <taxon>Agaricineae</taxon>
        <taxon>Strophariaceae</taxon>
        <taxon>Agrocybe</taxon>
    </lineage>
</organism>
<feature type="compositionally biased region" description="Polar residues" evidence="1">
    <location>
        <begin position="234"/>
        <end position="257"/>
    </location>
</feature>
<dbReference type="AlphaFoldDB" id="A0A9W8JN37"/>
<name>A0A9W8JN37_9AGAR</name>
<gene>
    <name evidence="2" type="ORF">NLJ89_g12111</name>
</gene>